<dbReference type="Proteomes" id="UP000635335">
    <property type="component" value="Unassembled WGS sequence"/>
</dbReference>
<evidence type="ECO:0000313" key="1">
    <source>
        <dbReference type="EMBL" id="MBH1923273.1"/>
    </source>
</evidence>
<protein>
    <submittedName>
        <fullName evidence="1">Uncharacterized protein</fullName>
    </submittedName>
</protein>
<keyword evidence="2" id="KW-1185">Reference proteome</keyword>
<gene>
    <name evidence="1" type="ORF">I5U16_24295</name>
</gene>
<sequence length="130" mass="15387">MFMKWRVAVNENRQLGILLLEDIPFDKLLIKLERAFGVSLPYEDDKGRYVAKAELDDCNIEVIDRVDRLGDVLCDDNHVIDVKIKSNDFFNPDFERKIKKILRDGDVKWKDGVWTKLHRDEDYRVVYPDS</sequence>
<organism evidence="1 2">
    <name type="scientific">Serratia surfactantfaciens</name>
    <dbReference type="NCBI Taxonomy" id="2741499"/>
    <lineage>
        <taxon>Bacteria</taxon>
        <taxon>Pseudomonadati</taxon>
        <taxon>Pseudomonadota</taxon>
        <taxon>Gammaproteobacteria</taxon>
        <taxon>Enterobacterales</taxon>
        <taxon>Yersiniaceae</taxon>
        <taxon>Serratia</taxon>
    </lineage>
</organism>
<dbReference type="EMBL" id="JADUMB010000022">
    <property type="protein sequence ID" value="MBH1923273.1"/>
    <property type="molecule type" value="Genomic_DNA"/>
</dbReference>
<proteinExistence type="predicted"/>
<evidence type="ECO:0000313" key="2">
    <source>
        <dbReference type="Proteomes" id="UP000635335"/>
    </source>
</evidence>
<comment type="caution">
    <text evidence="1">The sequence shown here is derived from an EMBL/GenBank/DDBJ whole genome shotgun (WGS) entry which is preliminary data.</text>
</comment>
<reference evidence="1 2" key="1">
    <citation type="submission" date="2020-11" db="EMBL/GenBank/DDBJ databases">
        <title>Enhanced detection system for hospital associated transmission using whole genome sequencing surveillance.</title>
        <authorList>
            <person name="Harrison L.H."/>
            <person name="Van Tyne D."/>
            <person name="Marsh J.W."/>
            <person name="Griffith M.P."/>
            <person name="Snyder D.J."/>
            <person name="Cooper V.S."/>
            <person name="Mustapha M."/>
        </authorList>
    </citation>
    <scope>NUCLEOTIDE SEQUENCE [LARGE SCALE GENOMIC DNA]</scope>
    <source>
        <strain evidence="1 2">SER00227</strain>
    </source>
</reference>
<name>A0ABS0M727_9GAMM</name>
<accession>A0ABS0M727</accession>